<evidence type="ECO:0000256" key="4">
    <source>
        <dbReference type="ARBA" id="ARBA00023163"/>
    </source>
</evidence>
<evidence type="ECO:0000313" key="7">
    <source>
        <dbReference type="Proteomes" id="UP000830631"/>
    </source>
</evidence>
<evidence type="ECO:0000256" key="2">
    <source>
        <dbReference type="ARBA" id="ARBA00023015"/>
    </source>
</evidence>
<dbReference type="InterPro" id="IPR007324">
    <property type="entry name" value="Sugar-bd_dom_put"/>
</dbReference>
<reference evidence="6 7" key="1">
    <citation type="submission" date="2021-06" db="EMBL/GenBank/DDBJ databases">
        <title>Genome-based taxonomic framework of Microbacterium strains isolated from marine environment, the description of four new species and reclassification of four preexisting species.</title>
        <authorList>
            <person name="Lee S.D."/>
            <person name="Kim S.-M."/>
            <person name="Byeon Y.-S."/>
            <person name="Yang H.L."/>
            <person name="Kim I.S."/>
        </authorList>
    </citation>
    <scope>NUCLEOTIDE SEQUENCE [LARGE SCALE GENOMIC DNA]</scope>
    <source>
        <strain evidence="6 7">KSW4-10</strain>
    </source>
</reference>
<dbReference type="Gene3D" id="1.10.10.60">
    <property type="entry name" value="Homeodomain-like"/>
    <property type="match status" value="1"/>
</dbReference>
<accession>A0ABY4J4Y3</accession>
<dbReference type="PANTHER" id="PTHR34294:SF1">
    <property type="entry name" value="TRANSCRIPTIONAL REGULATOR LSRR"/>
    <property type="match status" value="1"/>
</dbReference>
<dbReference type="Proteomes" id="UP000830631">
    <property type="component" value="Chromosome"/>
</dbReference>
<comment type="similarity">
    <text evidence="1">Belongs to the SorC transcriptional regulatory family.</text>
</comment>
<keyword evidence="2" id="KW-0805">Transcription regulation</keyword>
<dbReference type="PANTHER" id="PTHR34294">
    <property type="entry name" value="TRANSCRIPTIONAL REGULATOR-RELATED"/>
    <property type="match status" value="1"/>
</dbReference>
<evidence type="ECO:0000313" key="6">
    <source>
        <dbReference type="EMBL" id="UPL19046.1"/>
    </source>
</evidence>
<dbReference type="SUPFAM" id="SSF100950">
    <property type="entry name" value="NagB/RpiA/CoA transferase-like"/>
    <property type="match status" value="1"/>
</dbReference>
<dbReference type="InterPro" id="IPR051054">
    <property type="entry name" value="SorC_transcr_regulators"/>
</dbReference>
<evidence type="ECO:0000256" key="1">
    <source>
        <dbReference type="ARBA" id="ARBA00010466"/>
    </source>
</evidence>
<dbReference type="InterPro" id="IPR037171">
    <property type="entry name" value="NagB/RpiA_transferase-like"/>
</dbReference>
<evidence type="ECO:0000259" key="5">
    <source>
        <dbReference type="Pfam" id="PF04198"/>
    </source>
</evidence>
<dbReference type="Gene3D" id="3.40.50.1360">
    <property type="match status" value="1"/>
</dbReference>
<keyword evidence="7" id="KW-1185">Reference proteome</keyword>
<dbReference type="RefSeq" id="WP_261811656.1">
    <property type="nucleotide sequence ID" value="NZ_CP078078.1"/>
</dbReference>
<protein>
    <recommendedName>
        <fullName evidence="5">Sugar-binding domain-containing protein</fullName>
    </recommendedName>
</protein>
<keyword evidence="4" id="KW-0804">Transcription</keyword>
<dbReference type="EMBL" id="CP078078">
    <property type="protein sequence ID" value="UPL19046.1"/>
    <property type="molecule type" value="Genomic_DNA"/>
</dbReference>
<evidence type="ECO:0000256" key="3">
    <source>
        <dbReference type="ARBA" id="ARBA00023125"/>
    </source>
</evidence>
<name>A0ABY4J4Y3_9MICO</name>
<feature type="domain" description="Sugar-binding" evidence="5">
    <location>
        <begin position="57"/>
        <end position="299"/>
    </location>
</feature>
<dbReference type="Pfam" id="PF04198">
    <property type="entry name" value="Sugar-bind"/>
    <property type="match status" value="1"/>
</dbReference>
<gene>
    <name evidence="6" type="ORF">KV397_15375</name>
</gene>
<sequence>MQYAYAAVQNLQHGRSTIEIAEELGISRFLVGRMIRRAREDGLVEVRTRLPEPIAPELSKALSRAYGLESAFVALTPSNDETRTRTTIASICARFLSETIGEDAIVGLGPGRTILDTCGRIREVATCDVVQLTGFASVDAGTHLEAISQLSGVAKGRMFALPASFVTRSARSWEAVTREPAVQQALARIDHIDMAALTVGGWPGSSLLASQLDELDELVPLLRRGVVAELGTTLLDIDGNEVDGLHRRLIGITTAQLKRTPTRIALGGGAGKQRAVVAALRSGLVTTLITDEGTARAALDAL</sequence>
<keyword evidence="3" id="KW-0238">DNA-binding</keyword>
<organism evidence="6 7">
    <name type="scientific">Microbacterium aurugineum</name>
    <dbReference type="NCBI Taxonomy" id="2851642"/>
    <lineage>
        <taxon>Bacteria</taxon>
        <taxon>Bacillati</taxon>
        <taxon>Actinomycetota</taxon>
        <taxon>Actinomycetes</taxon>
        <taxon>Micrococcales</taxon>
        <taxon>Microbacteriaceae</taxon>
        <taxon>Microbacterium</taxon>
    </lineage>
</organism>
<proteinExistence type="inferred from homology"/>